<dbReference type="InterPro" id="IPR000383">
    <property type="entry name" value="Xaa-Pro-like_dom"/>
</dbReference>
<comment type="caution">
    <text evidence="4">The sequence shown here is derived from an EMBL/GenBank/DDBJ whole genome shotgun (WGS) entry which is preliminary data.</text>
</comment>
<keyword evidence="2" id="KW-0732">Signal</keyword>
<evidence type="ECO:0000256" key="1">
    <source>
        <dbReference type="SAM" id="MobiDB-lite"/>
    </source>
</evidence>
<dbReference type="RefSeq" id="WP_190766983.1">
    <property type="nucleotide sequence ID" value="NZ_JACXLD010000027.1"/>
</dbReference>
<dbReference type="SUPFAM" id="SSF53474">
    <property type="entry name" value="alpha/beta-Hydrolases"/>
    <property type="match status" value="1"/>
</dbReference>
<reference evidence="4" key="1">
    <citation type="submission" date="2020-09" db="EMBL/GenBank/DDBJ databases">
        <authorList>
            <person name="Yoon J.-W."/>
        </authorList>
    </citation>
    <scope>NUCLEOTIDE SEQUENCE</scope>
    <source>
        <strain evidence="4">KMU-158</strain>
    </source>
</reference>
<dbReference type="Proteomes" id="UP000610558">
    <property type="component" value="Unassembled WGS sequence"/>
</dbReference>
<dbReference type="Gene3D" id="3.40.50.1820">
    <property type="entry name" value="alpha/beta hydrolase"/>
    <property type="match status" value="1"/>
</dbReference>
<name>A0A927C2X4_9GAMM</name>
<evidence type="ECO:0000259" key="3">
    <source>
        <dbReference type="Pfam" id="PF02129"/>
    </source>
</evidence>
<dbReference type="InterPro" id="IPR029058">
    <property type="entry name" value="AB_hydrolase_fold"/>
</dbReference>
<evidence type="ECO:0000313" key="4">
    <source>
        <dbReference type="EMBL" id="MBD2860324.1"/>
    </source>
</evidence>
<feature type="region of interest" description="Disordered" evidence="1">
    <location>
        <begin position="29"/>
        <end position="49"/>
    </location>
</feature>
<gene>
    <name evidence="4" type="ORF">IB286_15110</name>
</gene>
<accession>A0A927C2X4</accession>
<organism evidence="4 5">
    <name type="scientific">Spongiibacter pelagi</name>
    <dbReference type="NCBI Taxonomy" id="2760804"/>
    <lineage>
        <taxon>Bacteria</taxon>
        <taxon>Pseudomonadati</taxon>
        <taxon>Pseudomonadota</taxon>
        <taxon>Gammaproteobacteria</taxon>
        <taxon>Cellvibrionales</taxon>
        <taxon>Spongiibacteraceae</taxon>
        <taxon>Spongiibacter</taxon>
    </lineage>
</organism>
<dbReference type="PROSITE" id="PS51257">
    <property type="entry name" value="PROKAR_LIPOPROTEIN"/>
    <property type="match status" value="1"/>
</dbReference>
<feature type="domain" description="Xaa-Pro dipeptidyl-peptidase-like" evidence="3">
    <location>
        <begin position="63"/>
        <end position="223"/>
    </location>
</feature>
<keyword evidence="5" id="KW-1185">Reference proteome</keyword>
<feature type="signal peptide" evidence="2">
    <location>
        <begin position="1"/>
        <end position="24"/>
    </location>
</feature>
<feature type="chain" id="PRO_5036919461" description="Xaa-Pro dipeptidyl-peptidase-like domain-containing protein" evidence="2">
    <location>
        <begin position="25"/>
        <end position="311"/>
    </location>
</feature>
<protein>
    <recommendedName>
        <fullName evidence="3">Xaa-Pro dipeptidyl-peptidase-like domain-containing protein</fullName>
    </recommendedName>
</protein>
<evidence type="ECO:0000313" key="5">
    <source>
        <dbReference type="Proteomes" id="UP000610558"/>
    </source>
</evidence>
<sequence length="311" mass="33380">MSRHLPARLGLRVFCFTLIALLSACGGSSGSSSSTNNQQTGPMTGGGTAESKTFFDQTLTAADGEDIAFTVFVPENPNGKALPLVIHGHGFGLSRLKDMENPDPINGFVQNAEITAQIAKRAWLEAGFYVISFDQRGFGDSTGSITVMDPEIDCRNVSQIIDWAETNLANLGRRNNDPVIGSIGLSYGGGFQTVCGSADKRFDALVPLATWSHLPYSLYPNETPKSLWLDILGVVSAGNLEPYLITAFLEATTTGDINQDALERLAGNGPRSFCQKQMGRTPASADALFIQSANDVLFNMNEGVENYVIEL</sequence>
<proteinExistence type="predicted"/>
<dbReference type="GO" id="GO:0016787">
    <property type="term" value="F:hydrolase activity"/>
    <property type="evidence" value="ECO:0007669"/>
    <property type="project" value="InterPro"/>
</dbReference>
<dbReference type="Pfam" id="PF02129">
    <property type="entry name" value="Peptidase_S15"/>
    <property type="match status" value="1"/>
</dbReference>
<evidence type="ECO:0000256" key="2">
    <source>
        <dbReference type="SAM" id="SignalP"/>
    </source>
</evidence>
<dbReference type="AlphaFoldDB" id="A0A927C2X4"/>
<dbReference type="EMBL" id="JACXLD010000027">
    <property type="protein sequence ID" value="MBD2860324.1"/>
    <property type="molecule type" value="Genomic_DNA"/>
</dbReference>